<reference evidence="5 6" key="1">
    <citation type="submission" date="2020-04" db="EMBL/GenBank/DDBJ databases">
        <authorList>
            <person name="De Canck E."/>
        </authorList>
    </citation>
    <scope>NUCLEOTIDE SEQUENCE [LARGE SCALE GENOMIC DNA]</scope>
    <source>
        <strain evidence="5 6">LMG 29542</strain>
    </source>
</reference>
<dbReference type="InterPro" id="IPR010998">
    <property type="entry name" value="Integrase_recombinase_N"/>
</dbReference>
<evidence type="ECO:0000313" key="5">
    <source>
        <dbReference type="EMBL" id="CAB3753910.1"/>
    </source>
</evidence>
<evidence type="ECO:0000256" key="3">
    <source>
        <dbReference type="ARBA" id="ARBA00023172"/>
    </source>
</evidence>
<dbReference type="RefSeq" id="WP_246355801.1">
    <property type="nucleotide sequence ID" value="NZ_CADIKH010000009.1"/>
</dbReference>
<keyword evidence="2" id="KW-0238">DNA-binding</keyword>
<dbReference type="GO" id="GO:0015074">
    <property type="term" value="P:DNA integration"/>
    <property type="evidence" value="ECO:0007669"/>
    <property type="project" value="UniProtKB-KW"/>
</dbReference>
<keyword evidence="3" id="KW-0233">DNA recombination</keyword>
<dbReference type="InterPro" id="IPR013762">
    <property type="entry name" value="Integrase-like_cat_sf"/>
</dbReference>
<gene>
    <name evidence="5" type="primary">xerC_3</name>
    <name evidence="5" type="ORF">LMG29542_02186</name>
</gene>
<organism evidence="5 6">
    <name type="scientific">Paraburkholderia humisilvae</name>
    <dbReference type="NCBI Taxonomy" id="627669"/>
    <lineage>
        <taxon>Bacteria</taxon>
        <taxon>Pseudomonadati</taxon>
        <taxon>Pseudomonadota</taxon>
        <taxon>Betaproteobacteria</taxon>
        <taxon>Burkholderiales</taxon>
        <taxon>Burkholderiaceae</taxon>
        <taxon>Paraburkholderia</taxon>
    </lineage>
</organism>
<dbReference type="Gene3D" id="1.10.443.10">
    <property type="entry name" value="Intergrase catalytic core"/>
    <property type="match status" value="1"/>
</dbReference>
<dbReference type="InterPro" id="IPR011010">
    <property type="entry name" value="DNA_brk_join_enz"/>
</dbReference>
<dbReference type="CDD" id="cd00796">
    <property type="entry name" value="INT_Rci_Hp1_C"/>
    <property type="match status" value="1"/>
</dbReference>
<evidence type="ECO:0000256" key="2">
    <source>
        <dbReference type="ARBA" id="ARBA00023125"/>
    </source>
</evidence>
<dbReference type="EMBL" id="CADIKH010000009">
    <property type="protein sequence ID" value="CAB3753910.1"/>
    <property type="molecule type" value="Genomic_DNA"/>
</dbReference>
<dbReference type="SUPFAM" id="SSF56349">
    <property type="entry name" value="DNA breaking-rejoining enzymes"/>
    <property type="match status" value="1"/>
</dbReference>
<evidence type="ECO:0000256" key="1">
    <source>
        <dbReference type="ARBA" id="ARBA00022908"/>
    </source>
</evidence>
<feature type="domain" description="Tyr recombinase" evidence="4">
    <location>
        <begin position="119"/>
        <end position="290"/>
    </location>
</feature>
<protein>
    <submittedName>
        <fullName evidence="5">Tyrosine recombinase XerC</fullName>
    </submittedName>
</protein>
<name>A0A6J5DI45_9BURK</name>
<dbReference type="Pfam" id="PF00589">
    <property type="entry name" value="Phage_integrase"/>
    <property type="match status" value="1"/>
</dbReference>
<dbReference type="InterPro" id="IPR050090">
    <property type="entry name" value="Tyrosine_recombinase_XerCD"/>
</dbReference>
<proteinExistence type="predicted"/>
<dbReference type="PROSITE" id="PS51898">
    <property type="entry name" value="TYR_RECOMBINASE"/>
    <property type="match status" value="1"/>
</dbReference>
<dbReference type="GO" id="GO:0006310">
    <property type="term" value="P:DNA recombination"/>
    <property type="evidence" value="ECO:0007669"/>
    <property type="project" value="UniProtKB-KW"/>
</dbReference>
<dbReference type="Gene3D" id="1.10.150.130">
    <property type="match status" value="1"/>
</dbReference>
<dbReference type="AlphaFoldDB" id="A0A6J5DI45"/>
<sequence>MSEILVAESAGRRVLVKEALKKYTERISIGKRGYQQERYRAKMIGRSFLGKLELPAVTSVDIANYRDMRLGSISRNTNKPVSGNTVRLELALLSDMFNVGIIEWGECKDNPVSRVRKPKLPPGRDRRVTWGEERRILRAAAAYQNDQVYSIVVLAIETAMRQGEILGLTWENIDLRARIAHLPITKNGTKRDVPLSLRAVDALSRRGVKTEGSVFSYTSDGFKSAWRLILKRARVQDLHFHDLRHEAVSRLFELGTLDVMEVATISGHKSMQMLKRYTHLKASNLVAKLDGKRMLNKGKKVITQAVIPYPAIVGNNPHGTTLQFIDFPHLRVDGGSVDDVATRAKDILLRELVNLVRDSKKAPAPTPPLEYSEDAHVLLIDPL</sequence>
<evidence type="ECO:0000313" key="6">
    <source>
        <dbReference type="Proteomes" id="UP000494363"/>
    </source>
</evidence>
<dbReference type="PANTHER" id="PTHR30349:SF94">
    <property type="entry name" value="INTEGRASE_RECOMBINASE HI_1414-RELATED"/>
    <property type="match status" value="1"/>
</dbReference>
<keyword evidence="6" id="KW-1185">Reference proteome</keyword>
<dbReference type="GO" id="GO:0003677">
    <property type="term" value="F:DNA binding"/>
    <property type="evidence" value="ECO:0007669"/>
    <property type="project" value="UniProtKB-KW"/>
</dbReference>
<dbReference type="PANTHER" id="PTHR30349">
    <property type="entry name" value="PHAGE INTEGRASE-RELATED"/>
    <property type="match status" value="1"/>
</dbReference>
<dbReference type="Proteomes" id="UP000494363">
    <property type="component" value="Unassembled WGS sequence"/>
</dbReference>
<evidence type="ECO:0000259" key="4">
    <source>
        <dbReference type="PROSITE" id="PS51898"/>
    </source>
</evidence>
<keyword evidence="1" id="KW-0229">DNA integration</keyword>
<dbReference type="InterPro" id="IPR002104">
    <property type="entry name" value="Integrase_catalytic"/>
</dbReference>
<accession>A0A6J5DI45</accession>